<evidence type="ECO:0000259" key="1">
    <source>
        <dbReference type="Pfam" id="PF13485"/>
    </source>
</evidence>
<dbReference type="AlphaFoldDB" id="A0AAU0UIU1"/>
<organism evidence="2 3">
    <name type="scientific">Metallumcola ferriviriculae</name>
    <dbReference type="NCBI Taxonomy" id="3039180"/>
    <lineage>
        <taxon>Bacteria</taxon>
        <taxon>Bacillati</taxon>
        <taxon>Bacillota</taxon>
        <taxon>Clostridia</taxon>
        <taxon>Neomoorellales</taxon>
        <taxon>Desulfitibacteraceae</taxon>
        <taxon>Metallumcola</taxon>
    </lineage>
</organism>
<reference evidence="2 3" key="1">
    <citation type="submission" date="2023-04" db="EMBL/GenBank/DDBJ databases">
        <authorList>
            <person name="Hsu D."/>
        </authorList>
    </citation>
    <scope>NUCLEOTIDE SEQUENCE [LARGE SCALE GENOMIC DNA]</scope>
    <source>
        <strain evidence="2 3">MK1</strain>
    </source>
</reference>
<dbReference type="KEGG" id="dbc:MFMK1_000498"/>
<dbReference type="EMBL" id="CP121694">
    <property type="protein sequence ID" value="WRO20709.1"/>
    <property type="molecule type" value="Genomic_DNA"/>
</dbReference>
<accession>A0AAU0UIU1</accession>
<dbReference type="Proteomes" id="UP001329915">
    <property type="component" value="Chromosome"/>
</dbReference>
<keyword evidence="3" id="KW-1185">Reference proteome</keyword>
<evidence type="ECO:0000313" key="3">
    <source>
        <dbReference type="Proteomes" id="UP001329915"/>
    </source>
</evidence>
<dbReference type="RefSeq" id="WP_366923595.1">
    <property type="nucleotide sequence ID" value="NZ_CP121694.1"/>
</dbReference>
<gene>
    <name evidence="2" type="ORF">MFMK1_000498</name>
</gene>
<proteinExistence type="predicted"/>
<feature type="domain" description="Peptidase MA-like" evidence="1">
    <location>
        <begin position="167"/>
        <end position="290"/>
    </location>
</feature>
<protein>
    <recommendedName>
        <fullName evidence="1">Peptidase MA-like domain-containing protein</fullName>
    </recommendedName>
</protein>
<dbReference type="InterPro" id="IPR039568">
    <property type="entry name" value="Peptidase_MA-like_dom"/>
</dbReference>
<name>A0AAU0UIU1_9FIRM</name>
<evidence type="ECO:0000313" key="2">
    <source>
        <dbReference type="EMBL" id="WRO20709.1"/>
    </source>
</evidence>
<sequence length="293" mass="33467">MLYLREMAFEPRSWGLVLRNMLVAVMLVVFSMFSNNPNLPKSAAYKLVRQVVRLQTDIKTRNWMQLSGDHFYLRYKAQDALVAQMVLDTAEKAFGPANGILGAVPDDKIPIILYPDKGALNRSFGWDADQSAMGVYWAGVIRILSPTEWVRGETYQEREEYFVSNGPMAHEYTHMIVDYKTGGNYPRWLTEGIAQYVERELTGFQFKVPAINSPEELYSIAQMDGQFDLLSSQSVAYWQSLAMVEDMVDLKGMDGVQHLLARLGEGRTFANTFKETYGMTLEGFQNRFTHSFK</sequence>
<dbReference type="Pfam" id="PF13485">
    <property type="entry name" value="Peptidase_MA_2"/>
    <property type="match status" value="1"/>
</dbReference>